<dbReference type="InterPro" id="IPR036396">
    <property type="entry name" value="Cyt_P450_sf"/>
</dbReference>
<protein>
    <submittedName>
        <fullName evidence="6">Cytochrome P450</fullName>
    </submittedName>
</protein>
<dbReference type="PRINTS" id="PR00385">
    <property type="entry name" value="P450"/>
</dbReference>
<dbReference type="PRINTS" id="PR00465">
    <property type="entry name" value="EP450IV"/>
</dbReference>
<dbReference type="Proteomes" id="UP000722989">
    <property type="component" value="Unassembled WGS sequence"/>
</dbReference>
<dbReference type="SUPFAM" id="SSF48264">
    <property type="entry name" value="Cytochrome P450"/>
    <property type="match status" value="1"/>
</dbReference>
<name>A0ABX0XT60_9ACTN</name>
<evidence type="ECO:0000256" key="4">
    <source>
        <dbReference type="ARBA" id="ARBA00023004"/>
    </source>
</evidence>
<accession>A0ABX0XT60</accession>
<evidence type="ECO:0000256" key="2">
    <source>
        <dbReference type="ARBA" id="ARBA00010617"/>
    </source>
</evidence>
<dbReference type="InterPro" id="IPR002403">
    <property type="entry name" value="Cyt_P450_E_grp-IV"/>
</dbReference>
<keyword evidence="3 5" id="KW-0479">Metal-binding</keyword>
<evidence type="ECO:0000313" key="7">
    <source>
        <dbReference type="Proteomes" id="UP000722989"/>
    </source>
</evidence>
<evidence type="ECO:0000256" key="5">
    <source>
        <dbReference type="RuleBase" id="RU000461"/>
    </source>
</evidence>
<sequence length="442" mass="49164">MTTTAPPPARPTAIPGPPGHPLLGMANELRRDLLGTMLDGYRQYGDLVTYRIGPGWKWLGPPAVAVYHPDGVRQVLTNPQVFNRRTAGFETLTEMFGEGLLTSDGDLWKRQRRTLQPLFTPQRVAGYTDLMTAEAQRLARSTEADTVVDLHELMQVYALRVVGRALFSDEVDDVATELQRLVPLASDLSIARSMQIVRLPLAAPTVRNLRFTRASAALYAIMDRILARLADRVDTDNDDLLSRLRTARDPETGQPLSPQEIRDQALVFLLAGHETTAGALTFTLHLLGHHPDIQDRVAAGGPDLVRAALLEGMRLYPPAHSTERRAAVDTEILGRPIPAGSPVLVSPWVTHRRPDFWPDPERFDPDRFLGERDRQRPRYTYFPFGGGPRSCIGEHFALLEATVLLSTVLARYRVESLDPQPRVTPLITLRPAAPVRAVLHAR</sequence>
<keyword evidence="5" id="KW-0503">Monooxygenase</keyword>
<dbReference type="EMBL" id="JAATVY010000001">
    <property type="protein sequence ID" value="NJC68423.1"/>
    <property type="molecule type" value="Genomic_DNA"/>
</dbReference>
<keyword evidence="5" id="KW-0560">Oxidoreductase</keyword>
<dbReference type="InterPro" id="IPR017972">
    <property type="entry name" value="Cyt_P450_CS"/>
</dbReference>
<organism evidence="6 7">
    <name type="scientific">Planosporangium thailandense</name>
    <dbReference type="NCBI Taxonomy" id="765197"/>
    <lineage>
        <taxon>Bacteria</taxon>
        <taxon>Bacillati</taxon>
        <taxon>Actinomycetota</taxon>
        <taxon>Actinomycetes</taxon>
        <taxon>Micromonosporales</taxon>
        <taxon>Micromonosporaceae</taxon>
        <taxon>Planosporangium</taxon>
    </lineage>
</organism>
<dbReference type="PANTHER" id="PTHR24305:SF166">
    <property type="entry name" value="CYTOCHROME P450 12A4, MITOCHONDRIAL-RELATED"/>
    <property type="match status" value="1"/>
</dbReference>
<keyword evidence="4 5" id="KW-0408">Iron</keyword>
<dbReference type="PROSITE" id="PS00086">
    <property type="entry name" value="CYTOCHROME_P450"/>
    <property type="match status" value="1"/>
</dbReference>
<dbReference type="PANTHER" id="PTHR24305">
    <property type="entry name" value="CYTOCHROME P450"/>
    <property type="match status" value="1"/>
</dbReference>
<comment type="cofactor">
    <cofactor evidence="1">
        <name>heme</name>
        <dbReference type="ChEBI" id="CHEBI:30413"/>
    </cofactor>
</comment>
<dbReference type="Pfam" id="PF00067">
    <property type="entry name" value="p450"/>
    <property type="match status" value="2"/>
</dbReference>
<reference evidence="6 7" key="1">
    <citation type="submission" date="2020-03" db="EMBL/GenBank/DDBJ databases">
        <title>WGS of the type strain of Planosporangium spp.</title>
        <authorList>
            <person name="Thawai C."/>
        </authorList>
    </citation>
    <scope>NUCLEOTIDE SEQUENCE [LARGE SCALE GENOMIC DNA]</scope>
    <source>
        <strain evidence="6 7">TBRC 5610</strain>
    </source>
</reference>
<evidence type="ECO:0000313" key="6">
    <source>
        <dbReference type="EMBL" id="NJC68423.1"/>
    </source>
</evidence>
<comment type="similarity">
    <text evidence="2 5">Belongs to the cytochrome P450 family.</text>
</comment>
<comment type="caution">
    <text evidence="6">The sequence shown here is derived from an EMBL/GenBank/DDBJ whole genome shotgun (WGS) entry which is preliminary data.</text>
</comment>
<dbReference type="RefSeq" id="WP_167923302.1">
    <property type="nucleotide sequence ID" value="NZ_JAATVY010000001.1"/>
</dbReference>
<dbReference type="InterPro" id="IPR001128">
    <property type="entry name" value="Cyt_P450"/>
</dbReference>
<proteinExistence type="inferred from homology"/>
<evidence type="ECO:0000256" key="1">
    <source>
        <dbReference type="ARBA" id="ARBA00001971"/>
    </source>
</evidence>
<dbReference type="InterPro" id="IPR050121">
    <property type="entry name" value="Cytochrome_P450_monoxygenase"/>
</dbReference>
<keyword evidence="5" id="KW-0349">Heme</keyword>
<dbReference type="Gene3D" id="1.10.630.10">
    <property type="entry name" value="Cytochrome P450"/>
    <property type="match status" value="1"/>
</dbReference>
<gene>
    <name evidence="6" type="ORF">HC031_01600</name>
</gene>
<keyword evidence="7" id="KW-1185">Reference proteome</keyword>
<evidence type="ECO:0000256" key="3">
    <source>
        <dbReference type="ARBA" id="ARBA00022723"/>
    </source>
</evidence>